<dbReference type="EMBL" id="FXTK01000014">
    <property type="protein sequence ID" value="SMO85610.1"/>
    <property type="molecule type" value="Genomic_DNA"/>
</dbReference>
<feature type="compositionally biased region" description="Polar residues" evidence="1">
    <location>
        <begin position="1"/>
        <end position="19"/>
    </location>
</feature>
<protein>
    <submittedName>
        <fullName evidence="2">Uncharacterized protein</fullName>
    </submittedName>
</protein>
<gene>
    <name evidence="2" type="ORF">SAMN06265221_11473</name>
</gene>
<evidence type="ECO:0000313" key="3">
    <source>
        <dbReference type="Proteomes" id="UP000319014"/>
    </source>
</evidence>
<keyword evidence="3" id="KW-1185">Reference proteome</keyword>
<dbReference type="AlphaFoldDB" id="A0A521ER80"/>
<organism evidence="2 3">
    <name type="scientific">Paracoccus laeviglucosivorans</name>
    <dbReference type="NCBI Taxonomy" id="1197861"/>
    <lineage>
        <taxon>Bacteria</taxon>
        <taxon>Pseudomonadati</taxon>
        <taxon>Pseudomonadota</taxon>
        <taxon>Alphaproteobacteria</taxon>
        <taxon>Rhodobacterales</taxon>
        <taxon>Paracoccaceae</taxon>
        <taxon>Paracoccus</taxon>
    </lineage>
</organism>
<name>A0A521ER80_9RHOB</name>
<reference evidence="2 3" key="1">
    <citation type="submission" date="2017-05" db="EMBL/GenBank/DDBJ databases">
        <authorList>
            <person name="Varghese N."/>
            <person name="Submissions S."/>
        </authorList>
    </citation>
    <scope>NUCLEOTIDE SEQUENCE [LARGE SCALE GENOMIC DNA]</scope>
    <source>
        <strain evidence="2 3">DSM 100094</strain>
    </source>
</reference>
<sequence length="55" mass="6024">MSTPKDNAQRISNQPQQEPATCPAGMEDERECPERGDDKPVPSEARLRGDTDGPD</sequence>
<proteinExistence type="predicted"/>
<evidence type="ECO:0000256" key="1">
    <source>
        <dbReference type="SAM" id="MobiDB-lite"/>
    </source>
</evidence>
<dbReference type="RefSeq" id="WP_185958685.1">
    <property type="nucleotide sequence ID" value="NZ_FXTK01000014.1"/>
</dbReference>
<dbReference type="Proteomes" id="UP000319014">
    <property type="component" value="Unassembled WGS sequence"/>
</dbReference>
<feature type="region of interest" description="Disordered" evidence="1">
    <location>
        <begin position="1"/>
        <end position="55"/>
    </location>
</feature>
<feature type="compositionally biased region" description="Basic and acidic residues" evidence="1">
    <location>
        <begin position="32"/>
        <end position="55"/>
    </location>
</feature>
<accession>A0A521ER80</accession>
<evidence type="ECO:0000313" key="2">
    <source>
        <dbReference type="EMBL" id="SMO85610.1"/>
    </source>
</evidence>